<feature type="domain" description="MRNA cap 0 methyltransferase" evidence="6">
    <location>
        <begin position="717"/>
        <end position="1034"/>
    </location>
</feature>
<keyword evidence="2" id="KW-0489">Methyltransferase</keyword>
<dbReference type="InterPro" id="IPR012340">
    <property type="entry name" value="NA-bd_OB-fold"/>
</dbReference>
<dbReference type="SUPFAM" id="SSF56091">
    <property type="entry name" value="DNA ligase/mRNA capping enzyme, catalytic domain"/>
    <property type="match status" value="1"/>
</dbReference>
<dbReference type="GO" id="GO:0004484">
    <property type="term" value="F:mRNA guanylyltransferase activity"/>
    <property type="evidence" value="ECO:0007669"/>
    <property type="project" value="InterPro"/>
</dbReference>
<dbReference type="InterPro" id="IPR004971">
    <property type="entry name" value="mRNA_G-N7_MeTrfase_dom"/>
</dbReference>
<dbReference type="GO" id="GO:0005524">
    <property type="term" value="F:ATP binding"/>
    <property type="evidence" value="ECO:0007669"/>
    <property type="project" value="InterPro"/>
</dbReference>
<dbReference type="PANTHER" id="PTHR12189">
    <property type="entry name" value="MRNA GUANINE-7- METHYLTRANSFERASE"/>
    <property type="match status" value="1"/>
</dbReference>
<dbReference type="InterPro" id="IPR029063">
    <property type="entry name" value="SAM-dependent_MTases_sf"/>
</dbReference>
<reference evidence="7" key="1">
    <citation type="journal article" date="2020" name="Nature">
        <title>Giant virus diversity and host interactions through global metagenomics.</title>
        <authorList>
            <person name="Schulz F."/>
            <person name="Roux S."/>
            <person name="Paez-Espino D."/>
            <person name="Jungbluth S."/>
            <person name="Walsh D.A."/>
            <person name="Denef V.J."/>
            <person name="McMahon K.D."/>
            <person name="Konstantinidis K.T."/>
            <person name="Eloe-Fadrosh E.A."/>
            <person name="Kyrpides N.C."/>
            <person name="Woyke T."/>
        </authorList>
    </citation>
    <scope>NUCLEOTIDE SEQUENCE</scope>
    <source>
        <strain evidence="7">GVMAG-S-1101165-84</strain>
    </source>
</reference>
<dbReference type="Pfam" id="PF01331">
    <property type="entry name" value="mRNA_cap_enzyme"/>
    <property type="match status" value="1"/>
</dbReference>
<proteinExistence type="predicted"/>
<organism evidence="7">
    <name type="scientific">viral metagenome</name>
    <dbReference type="NCBI Taxonomy" id="1070528"/>
    <lineage>
        <taxon>unclassified sequences</taxon>
        <taxon>metagenomes</taxon>
        <taxon>organismal metagenomes</taxon>
    </lineage>
</organism>
<dbReference type="GO" id="GO:0004482">
    <property type="term" value="F:mRNA 5'-cap (guanine-N7-)-methyltransferase activity"/>
    <property type="evidence" value="ECO:0007669"/>
    <property type="project" value="UniProtKB-EC"/>
</dbReference>
<dbReference type="Gene3D" id="3.40.50.150">
    <property type="entry name" value="Vaccinia Virus protein VP39"/>
    <property type="match status" value="1"/>
</dbReference>
<dbReference type="SUPFAM" id="SSF143990">
    <property type="entry name" value="YbiA-like"/>
    <property type="match status" value="1"/>
</dbReference>
<dbReference type="InterPro" id="IPR001339">
    <property type="entry name" value="mRNA_cap_enzyme_adenylation"/>
</dbReference>
<dbReference type="InterPro" id="IPR039753">
    <property type="entry name" value="RG7MT1"/>
</dbReference>
<dbReference type="GO" id="GO:0005634">
    <property type="term" value="C:nucleus"/>
    <property type="evidence" value="ECO:0007669"/>
    <property type="project" value="TreeGrafter"/>
</dbReference>
<accession>A0A6C0K1H4</accession>
<dbReference type="Gene3D" id="1.10.357.40">
    <property type="entry name" value="YbiA-like"/>
    <property type="match status" value="1"/>
</dbReference>
<dbReference type="PANTHER" id="PTHR12189:SF2">
    <property type="entry name" value="MRNA CAP GUANINE-N7 METHYLTRANSFERASE"/>
    <property type="match status" value="1"/>
</dbReference>
<dbReference type="Gene3D" id="2.40.50.140">
    <property type="entry name" value="Nucleic acid-binding proteins"/>
    <property type="match status" value="1"/>
</dbReference>
<dbReference type="InterPro" id="IPR037238">
    <property type="entry name" value="YbiA-like_sf"/>
</dbReference>
<evidence type="ECO:0000259" key="6">
    <source>
        <dbReference type="PROSITE" id="PS51562"/>
    </source>
</evidence>
<evidence type="ECO:0000313" key="7">
    <source>
        <dbReference type="EMBL" id="QHU11001.1"/>
    </source>
</evidence>
<dbReference type="GO" id="GO:0003723">
    <property type="term" value="F:RNA binding"/>
    <property type="evidence" value="ECO:0007669"/>
    <property type="project" value="UniProtKB-KW"/>
</dbReference>
<evidence type="ECO:0000256" key="2">
    <source>
        <dbReference type="ARBA" id="ARBA00022603"/>
    </source>
</evidence>
<dbReference type="Pfam" id="PF03291">
    <property type="entry name" value="mRNA_G-N7_MeTrfase"/>
    <property type="match status" value="2"/>
</dbReference>
<keyword evidence="5" id="KW-0694">RNA-binding</keyword>
<name>A0A6C0K1H4_9ZZZZ</name>
<sequence length="1303" mass="148152">MELAKPEIAQMKKLVADWLAHDTPGAEMELEAVFGEEGVVDATTFLNVAQRLQTKGYEPQPQDDRLSILLQNGLRVSLEGEDVLPSLQAYCRDDSLEGKEFSIMSKSRRTEDSVLTIESYNFYLKNRVEEIIGAADPRTAETLENWINKPKAFRLIRRWMFKGNGMRIDMSVVRSTPSLKGKFLWQRKFQENNIFQQPVRYEIEVELMRCEETKTQEGALQCLVRGIGEILRGVQKNTFLIEKGVAEGVLRDYTALNHSASFRGVPPVTLEVRNMIKREEGTLETAESCPSIRDNYNVTEKADGLRVHLYCNPKGELFLIDMGMTVYKTGFKNAKCADALLDGEWVTRDKENKAIQQLLVFDIYYMDKEDVSQLPFHVEGLEGAEPVPSRFLKLQEWMADWRSAPPERTARTMTAATEFKIDLKKFVFAKTSNPNTIFMACKQVLDAEYPYHTDGLILTPNALALPKKSGETFLAQFKWKPAKDNTIDFLVRFEKGAGLVGDKIEISINPDTGESVRYKTMRLYVNSKKHLAYEDPRETVLQELDLPVPEWILRKQERRNRELGRNARTVTKWQASYFIPEDYTDRMANVCYLKVEEDEENGDAVVRTVDSEEPILNDNIVEMRYDPRAAPGWKWIPMRIRHDKTERFAKAVAMKTSISRTLNAEGTANSIWNSIHNPVTVSMITTGSDKPTQAELALYSRTKKYYDRQASEDDLRLIRGLRDFHNKWIKKRLLYAPVLAPGGKRLLDLSCGQGGDLDFWTTNKVDFVLGVDLDINNLQDPVNGMYRRYMNYLVKYGRDKMPVMVFAQADSSKRLIDGSASNDSEDADILRSVFAKERTAGEQPPLVKNMAGGKLRDGADVASCMFTLHYFFKDMPTLDGFLINLQETVKVGGYFIGCCTDGDRVFQLLKDHAEGEAAVGVEDDVTIWSIRKGYDQEELVADETSVGLPIDVEFLSIGTEQREYLVSFDYFVKRMETIGFSLVPKGELPGGLQHSTNLFENTYKSVPNGAKEYPMSEVVQQFSFLSRWFIFKRRGELTTAESAAEVVVEAESKEAEEEVEVEEKAEAKIGVVITKEAALPLPDHTFEPAEVFQFGAEVGLRDTLKVGDDRIHKILAPYWPFPIADEEDGTLYPSVEHYYNAMMLKHGAKNPDLALTLLSTEKGSIHRIAVREMQKQKVEGDVTSKDKRGKQIAILLQELVDIKNQMNPSTLASTNKVVIDAAAWDKVKDYHLRRALNERWTKDKMFRQIVEKARLEKKYLLYYVTKKVGDPTGELTGRLSGSGRIEGENKVGKLIMELANFVF</sequence>
<evidence type="ECO:0000256" key="3">
    <source>
        <dbReference type="ARBA" id="ARBA00022679"/>
    </source>
</evidence>
<dbReference type="EMBL" id="MN740778">
    <property type="protein sequence ID" value="QHU11001.1"/>
    <property type="molecule type" value="Genomic_DNA"/>
</dbReference>
<keyword evidence="4" id="KW-0949">S-adenosyl-L-methionine</keyword>
<evidence type="ECO:0000256" key="1">
    <source>
        <dbReference type="ARBA" id="ARBA00011926"/>
    </source>
</evidence>
<keyword evidence="3" id="KW-0808">Transferase</keyword>
<protein>
    <recommendedName>
        <fullName evidence="1">mRNA (guanine-N(7))-methyltransferase</fullName>
        <ecNumber evidence="1">2.1.1.56</ecNumber>
    </recommendedName>
</protein>
<evidence type="ECO:0000256" key="4">
    <source>
        <dbReference type="ARBA" id="ARBA00022691"/>
    </source>
</evidence>
<dbReference type="EC" id="2.1.1.56" evidence="1"/>
<dbReference type="PROSITE" id="PS51562">
    <property type="entry name" value="RNA_CAP0_MT"/>
    <property type="match status" value="1"/>
</dbReference>
<evidence type="ECO:0000256" key="5">
    <source>
        <dbReference type="ARBA" id="ARBA00022884"/>
    </source>
</evidence>
<dbReference type="Gene3D" id="3.30.470.30">
    <property type="entry name" value="DNA ligase/mRNA capping enzyme"/>
    <property type="match status" value="1"/>
</dbReference>
<dbReference type="SUPFAM" id="SSF53335">
    <property type="entry name" value="S-adenosyl-L-methionine-dependent methyltransferases"/>
    <property type="match status" value="1"/>
</dbReference>